<dbReference type="AlphaFoldDB" id="A0A9W3A8K2"/>
<feature type="transmembrane region" description="Helical" evidence="7">
    <location>
        <begin position="66"/>
        <end position="87"/>
    </location>
</feature>
<dbReference type="GO" id="GO:0031966">
    <property type="term" value="C:mitochondrial membrane"/>
    <property type="evidence" value="ECO:0007669"/>
    <property type="project" value="TreeGrafter"/>
</dbReference>
<evidence type="ECO:0000256" key="6">
    <source>
        <dbReference type="SAM" id="MobiDB-lite"/>
    </source>
</evidence>
<protein>
    <submittedName>
        <fullName evidence="9">Interferon alpha-inducible protein 27-like protein 2</fullName>
    </submittedName>
</protein>
<comment type="similarity">
    <text evidence="2">Belongs to the IFI6/IFI27 family.</text>
</comment>
<evidence type="ECO:0000256" key="5">
    <source>
        <dbReference type="ARBA" id="ARBA00023136"/>
    </source>
</evidence>
<organism evidence="8 9">
    <name type="scientific">Biomphalaria glabrata</name>
    <name type="common">Bloodfluke planorb</name>
    <name type="synonym">Freshwater snail</name>
    <dbReference type="NCBI Taxonomy" id="6526"/>
    <lineage>
        <taxon>Eukaryota</taxon>
        <taxon>Metazoa</taxon>
        <taxon>Spiralia</taxon>
        <taxon>Lophotrochozoa</taxon>
        <taxon>Mollusca</taxon>
        <taxon>Gastropoda</taxon>
        <taxon>Heterobranchia</taxon>
        <taxon>Euthyneura</taxon>
        <taxon>Panpulmonata</taxon>
        <taxon>Hygrophila</taxon>
        <taxon>Lymnaeoidea</taxon>
        <taxon>Planorbidae</taxon>
        <taxon>Biomphalaria</taxon>
    </lineage>
</organism>
<proteinExistence type="inferred from homology"/>
<name>A0A9W3A8K2_BIOGL</name>
<keyword evidence="8" id="KW-1185">Reference proteome</keyword>
<evidence type="ECO:0000313" key="8">
    <source>
        <dbReference type="Proteomes" id="UP001165740"/>
    </source>
</evidence>
<evidence type="ECO:0000256" key="7">
    <source>
        <dbReference type="SAM" id="Phobius"/>
    </source>
</evidence>
<sequence length="194" mass="19369">MASCRKLILLMNQHTGTRVFISTLRPLPSAVVYVDRSITFKTKSNQKENDDDDLQQTLNSYRKSKIIIGTAVLAGAGGAVLAAPLALTAAGFGAAGIAAGSVAASMMSGAATTGVGMAVVSALQSAGAAGIGLAANALIGLGGASVGGTLAGAAVGKVTRNVQSKENQAKGNELNDKLIDNIPVNQSSSGDKEK</sequence>
<evidence type="ECO:0000256" key="2">
    <source>
        <dbReference type="ARBA" id="ARBA00007262"/>
    </source>
</evidence>
<dbReference type="RefSeq" id="XP_055883672.1">
    <property type="nucleotide sequence ID" value="XM_056027697.1"/>
</dbReference>
<evidence type="ECO:0000256" key="4">
    <source>
        <dbReference type="ARBA" id="ARBA00022989"/>
    </source>
</evidence>
<dbReference type="GO" id="GO:0097193">
    <property type="term" value="P:intrinsic apoptotic signaling pathway"/>
    <property type="evidence" value="ECO:0007669"/>
    <property type="project" value="TreeGrafter"/>
</dbReference>
<dbReference type="OrthoDB" id="10507462at2759"/>
<feature type="transmembrane region" description="Helical" evidence="7">
    <location>
        <begin position="131"/>
        <end position="155"/>
    </location>
</feature>
<dbReference type="GO" id="GO:0001836">
    <property type="term" value="P:release of cytochrome c from mitochondria"/>
    <property type="evidence" value="ECO:0007669"/>
    <property type="project" value="TreeGrafter"/>
</dbReference>
<evidence type="ECO:0000256" key="3">
    <source>
        <dbReference type="ARBA" id="ARBA00022692"/>
    </source>
</evidence>
<evidence type="ECO:0000313" key="9">
    <source>
        <dbReference type="RefSeq" id="XP_055883672.1"/>
    </source>
</evidence>
<dbReference type="Pfam" id="PF06140">
    <property type="entry name" value="Ifi-6-16"/>
    <property type="match status" value="1"/>
</dbReference>
<dbReference type="InterPro" id="IPR009311">
    <property type="entry name" value="IFI6/IFI27-like"/>
</dbReference>
<dbReference type="GeneID" id="106075753"/>
<feature type="region of interest" description="Disordered" evidence="6">
    <location>
        <begin position="165"/>
        <end position="194"/>
    </location>
</feature>
<reference evidence="9" key="1">
    <citation type="submission" date="2025-08" db="UniProtKB">
        <authorList>
            <consortium name="RefSeq"/>
        </authorList>
    </citation>
    <scope>IDENTIFICATION</scope>
</reference>
<dbReference type="Gene3D" id="6.10.110.10">
    <property type="match status" value="1"/>
</dbReference>
<comment type="subcellular location">
    <subcellularLocation>
        <location evidence="1">Membrane</location>
        <topology evidence="1">Multi-pass membrane protein</topology>
    </subcellularLocation>
</comment>
<keyword evidence="3 7" id="KW-0812">Transmembrane</keyword>
<dbReference type="Proteomes" id="UP001165740">
    <property type="component" value="Chromosome 4"/>
</dbReference>
<gene>
    <name evidence="9" type="primary">LOC106075753</name>
</gene>
<dbReference type="PANTHER" id="PTHR16932">
    <property type="entry name" value="INTERFERON ALPHA-INDUCIBLE PROTEIN 27"/>
    <property type="match status" value="1"/>
</dbReference>
<keyword evidence="5 7" id="KW-0472">Membrane</keyword>
<keyword evidence="4 7" id="KW-1133">Transmembrane helix</keyword>
<feature type="transmembrane region" description="Helical" evidence="7">
    <location>
        <begin position="93"/>
        <end position="119"/>
    </location>
</feature>
<evidence type="ECO:0000256" key="1">
    <source>
        <dbReference type="ARBA" id="ARBA00004141"/>
    </source>
</evidence>
<accession>A0A9W3A8K2</accession>
<feature type="compositionally biased region" description="Polar residues" evidence="6">
    <location>
        <begin position="183"/>
        <end position="194"/>
    </location>
</feature>
<dbReference type="PANTHER" id="PTHR16932:SF37">
    <property type="entry name" value="ISG12-1 PROTEIN-RELATED"/>
    <property type="match status" value="1"/>
</dbReference>
<dbReference type="InterPro" id="IPR038213">
    <property type="entry name" value="IFI6/IFI27-like_sf"/>
</dbReference>